<dbReference type="GO" id="GO:0016020">
    <property type="term" value="C:membrane"/>
    <property type="evidence" value="ECO:0007669"/>
    <property type="project" value="TreeGrafter"/>
</dbReference>
<proteinExistence type="predicted"/>
<feature type="transmembrane region" description="Helical" evidence="2">
    <location>
        <begin position="112"/>
        <end position="129"/>
    </location>
</feature>
<feature type="transmembrane region" description="Helical" evidence="2">
    <location>
        <begin position="219"/>
        <end position="242"/>
    </location>
</feature>
<evidence type="ECO:0000313" key="4">
    <source>
        <dbReference type="Proteomes" id="UP000672032"/>
    </source>
</evidence>
<dbReference type="Pfam" id="PF12400">
    <property type="entry name" value="STIMATE"/>
    <property type="match status" value="1"/>
</dbReference>
<dbReference type="Proteomes" id="UP000672032">
    <property type="component" value="Chromosome 4"/>
</dbReference>
<dbReference type="AlphaFoldDB" id="A0A8A3PFH5"/>
<keyword evidence="4" id="KW-1185">Reference proteome</keyword>
<evidence type="ECO:0000313" key="3">
    <source>
        <dbReference type="EMBL" id="QSZ33918.1"/>
    </source>
</evidence>
<keyword evidence="2" id="KW-1133">Transmembrane helix</keyword>
<dbReference type="OrthoDB" id="431202at2759"/>
<accession>A0A8A3PFH5</accession>
<dbReference type="PANTHER" id="PTHR31735">
    <property type="entry name" value="VACUOLAR MEMBRANE PROTEIN YPL162C"/>
    <property type="match status" value="1"/>
</dbReference>
<evidence type="ECO:0000256" key="2">
    <source>
        <dbReference type="SAM" id="Phobius"/>
    </source>
</evidence>
<dbReference type="EMBL" id="CP063408">
    <property type="protein sequence ID" value="QSZ33918.1"/>
    <property type="molecule type" value="Genomic_DNA"/>
</dbReference>
<feature type="compositionally biased region" description="Basic and acidic residues" evidence="1">
    <location>
        <begin position="376"/>
        <end position="386"/>
    </location>
</feature>
<feature type="transmembrane region" description="Helical" evidence="2">
    <location>
        <begin position="262"/>
        <end position="280"/>
    </location>
</feature>
<evidence type="ECO:0000256" key="1">
    <source>
        <dbReference type="SAM" id="MobiDB-lite"/>
    </source>
</evidence>
<name>A0A8A3PFH5_9HELO</name>
<reference evidence="3" key="1">
    <citation type="submission" date="2020-10" db="EMBL/GenBank/DDBJ databases">
        <title>Genome Sequence of Monilinia vaccinii-corymbosi Sheds Light on Mummy Berry Disease Infection of Blueberry and Mating Type.</title>
        <authorList>
            <person name="Yow A.G."/>
            <person name="Zhang Y."/>
            <person name="Bansal K."/>
            <person name="Eacker S.M."/>
            <person name="Sullivan S."/>
            <person name="Liachko I."/>
            <person name="Cubeta M.A."/>
            <person name="Rollins J.A."/>
            <person name="Ashrafi H."/>
        </authorList>
    </citation>
    <scope>NUCLEOTIDE SEQUENCE</scope>
    <source>
        <strain evidence="3">RL-1</strain>
    </source>
</reference>
<protein>
    <recommendedName>
        <fullName evidence="5">Vacuolar membrane protein</fullName>
    </recommendedName>
</protein>
<dbReference type="InterPro" id="IPR022127">
    <property type="entry name" value="STIMATE/YPL162C"/>
</dbReference>
<gene>
    <name evidence="3" type="ORF">DSL72_005492</name>
</gene>
<organism evidence="3 4">
    <name type="scientific">Monilinia vaccinii-corymbosi</name>
    <dbReference type="NCBI Taxonomy" id="61207"/>
    <lineage>
        <taxon>Eukaryota</taxon>
        <taxon>Fungi</taxon>
        <taxon>Dikarya</taxon>
        <taxon>Ascomycota</taxon>
        <taxon>Pezizomycotina</taxon>
        <taxon>Leotiomycetes</taxon>
        <taxon>Helotiales</taxon>
        <taxon>Sclerotiniaceae</taxon>
        <taxon>Monilinia</taxon>
    </lineage>
</organism>
<feature type="compositionally biased region" description="Polar residues" evidence="1">
    <location>
        <begin position="365"/>
        <end position="375"/>
    </location>
</feature>
<sequence>MLLPQGLEPTPVPAFLVNASPTSTLTSAIATSSALLNDIMTATSTTTSVPATATNDNIHSRPDQGECQLLGNFAIFVQGALGLLAVMALVYKRWRERPQRPMKIWFFDVSKQVVGSVLVHIANLLMSMLSSGQFSIKVDAAKVSERMVEDEGQYSPNPCSFYLLNLAIDTTIGIPILIFLLRIFTALFVMTPFGSPPESIESGNYGRPPKAFWWFKQSVIYFLGLMGMKICVLIVFLVLPWISQIGDWALRWTEGDTALQVVFVMFIFPVIMNATQYYIIDSFIKNQKPDHELLPDEDSDEEAGDERYADPSGNSDGIHSGGEEEDDEVLAKVHKSNRPETPKDKKHLGLRSGNKDYDPLYDGENSPTVGSTSSRPGDDGDGETHK</sequence>
<dbReference type="PANTHER" id="PTHR31735:SF1">
    <property type="entry name" value="VACUOLAR MEMBRANE PROTEIN YPL162C"/>
    <property type="match status" value="1"/>
</dbReference>
<keyword evidence="2" id="KW-0472">Membrane</keyword>
<keyword evidence="2" id="KW-0812">Transmembrane</keyword>
<feature type="compositionally biased region" description="Acidic residues" evidence="1">
    <location>
        <begin position="295"/>
        <end position="304"/>
    </location>
</feature>
<feature type="region of interest" description="Disordered" evidence="1">
    <location>
        <begin position="290"/>
        <end position="386"/>
    </location>
</feature>
<feature type="transmembrane region" description="Helical" evidence="2">
    <location>
        <begin position="69"/>
        <end position="91"/>
    </location>
</feature>
<evidence type="ECO:0008006" key="5">
    <source>
        <dbReference type="Google" id="ProtNLM"/>
    </source>
</evidence>
<feature type="transmembrane region" description="Helical" evidence="2">
    <location>
        <begin position="161"/>
        <end position="181"/>
    </location>
</feature>